<keyword evidence="5" id="KW-1185">Reference proteome</keyword>
<evidence type="ECO:0000256" key="1">
    <source>
        <dbReference type="ARBA" id="ARBA00022664"/>
    </source>
</evidence>
<dbReference type="AlphaFoldDB" id="A0ABD1BIF9"/>
<dbReference type="SUPFAM" id="SSF54928">
    <property type="entry name" value="RNA-binding domain, RBD"/>
    <property type="match status" value="1"/>
</dbReference>
<comment type="caution">
    <text evidence="4">The sequence shown here is derived from an EMBL/GenBank/DDBJ whole genome shotgun (WGS) entry which is preliminary data.</text>
</comment>
<dbReference type="Gene3D" id="3.30.70.330">
    <property type="match status" value="1"/>
</dbReference>
<evidence type="ECO:0000313" key="5">
    <source>
        <dbReference type="Proteomes" id="UP001558713"/>
    </source>
</evidence>
<dbReference type="InterPro" id="IPR012677">
    <property type="entry name" value="Nucleotide-bd_a/b_plait_sf"/>
</dbReference>
<gene>
    <name evidence="4" type="ORF">V5N11_012947</name>
</gene>
<dbReference type="GO" id="GO:0006397">
    <property type="term" value="P:mRNA processing"/>
    <property type="evidence" value="ECO:0007669"/>
    <property type="project" value="UniProtKB-KW"/>
</dbReference>
<dbReference type="PANTHER" id="PTHR23139">
    <property type="entry name" value="RNA-BINDING PROTEIN"/>
    <property type="match status" value="1"/>
</dbReference>
<name>A0ABD1BIF9_CARAN</name>
<dbReference type="CDD" id="cd12232">
    <property type="entry name" value="RRM3_U2AF65"/>
    <property type="match status" value="1"/>
</dbReference>
<dbReference type="EMBL" id="JBANAX010000315">
    <property type="protein sequence ID" value="KAL1214366.1"/>
    <property type="molecule type" value="Genomic_DNA"/>
</dbReference>
<dbReference type="InterPro" id="IPR035979">
    <property type="entry name" value="RBD_domain_sf"/>
</dbReference>
<accession>A0ABD1BIF9</accession>
<organism evidence="4 5">
    <name type="scientific">Cardamine amara subsp. amara</name>
    <dbReference type="NCBI Taxonomy" id="228776"/>
    <lineage>
        <taxon>Eukaryota</taxon>
        <taxon>Viridiplantae</taxon>
        <taxon>Streptophyta</taxon>
        <taxon>Embryophyta</taxon>
        <taxon>Tracheophyta</taxon>
        <taxon>Spermatophyta</taxon>
        <taxon>Magnoliopsida</taxon>
        <taxon>eudicotyledons</taxon>
        <taxon>Gunneridae</taxon>
        <taxon>Pentapetalae</taxon>
        <taxon>rosids</taxon>
        <taxon>malvids</taxon>
        <taxon>Brassicales</taxon>
        <taxon>Brassicaceae</taxon>
        <taxon>Cardamineae</taxon>
        <taxon>Cardamine</taxon>
    </lineage>
</organism>
<evidence type="ECO:0000313" key="4">
    <source>
        <dbReference type="EMBL" id="KAL1214366.1"/>
    </source>
</evidence>
<sequence>MSRSRIIRLSNVVTEDDLESDEGYEDILNDLRDNGERFGKLVNVVINLKPSGVGKVFMEYEDLDAASTARLALNGIPLGLDNFIVAEYYPENMYAQGYLNA</sequence>
<dbReference type="GO" id="GO:0008380">
    <property type="term" value="P:RNA splicing"/>
    <property type="evidence" value="ECO:0007669"/>
    <property type="project" value="UniProtKB-KW"/>
</dbReference>
<proteinExistence type="predicted"/>
<dbReference type="Proteomes" id="UP001558713">
    <property type="component" value="Unassembled WGS sequence"/>
</dbReference>
<evidence type="ECO:0000256" key="2">
    <source>
        <dbReference type="ARBA" id="ARBA00022884"/>
    </source>
</evidence>
<keyword evidence="2" id="KW-0694">RNA-binding</keyword>
<evidence type="ECO:0000256" key="3">
    <source>
        <dbReference type="ARBA" id="ARBA00023187"/>
    </source>
</evidence>
<keyword evidence="1" id="KW-0507">mRNA processing</keyword>
<protein>
    <submittedName>
        <fullName evidence="4">Splicing factor U2af large subunit B</fullName>
    </submittedName>
</protein>
<dbReference type="GO" id="GO:0003723">
    <property type="term" value="F:RNA binding"/>
    <property type="evidence" value="ECO:0007669"/>
    <property type="project" value="UniProtKB-KW"/>
</dbReference>
<keyword evidence="3" id="KW-0508">mRNA splicing</keyword>
<reference evidence="4 5" key="1">
    <citation type="submission" date="2024-04" db="EMBL/GenBank/DDBJ databases">
        <title>Genome assembly C_amara_ONT_v2.</title>
        <authorList>
            <person name="Yant L."/>
            <person name="Moore C."/>
            <person name="Slenker M."/>
        </authorList>
    </citation>
    <scope>NUCLEOTIDE SEQUENCE [LARGE SCALE GENOMIC DNA]</scope>
    <source>
        <tissue evidence="4">Leaf</tissue>
    </source>
</reference>